<proteinExistence type="predicted"/>
<dbReference type="EMBL" id="JANHOG010000116">
    <property type="protein sequence ID" value="KAJ3558007.1"/>
    <property type="molecule type" value="Genomic_DNA"/>
</dbReference>
<protein>
    <submittedName>
        <fullName evidence="1">Uncharacterized protein</fullName>
    </submittedName>
</protein>
<sequence length="467" mass="52499">METLPPEIHALIFSYACTFPATSVSLSLVSKYFREASEPYRWYCVSLNGYEQVVKFARTLQRQLQAKVNGAKGKCTIAGRKHNASHRSEATDKRIWPIYHLFVGDRDGHRYINCPSDCDPSHFSLQYASRYSQFPPALREILAYAAPSLVTLSFFSDSHSFEESVSSVMVVLSLAYPRLRELTLRAGCTPSQVMGPAELQTRHDCRMPMLGRLHLALPYHGFENGNLDATHRLVQTIAPRAFTAAQRDNSSDADGGADLSNSALSYLRFTMLDKWGSKRVVEVIHAELAESHIVSPSLALPAPPSDWDIPLTASASRVTWPRLVPPTISLFAIQPSPTSTFYCSCCMDLRGDVDVMRILERMAEVADKQRFLYLDRRSIKIRKCRTDPMEVAGYGFAEAKMDWLERMQGEEGCWHAREGVESEDDSESSFHRSPIASPITVGKSRSARRARAMMSRVGDAFKKLKLW</sequence>
<organism evidence="1 2">
    <name type="scientific">Phlebia brevispora</name>
    <dbReference type="NCBI Taxonomy" id="194682"/>
    <lineage>
        <taxon>Eukaryota</taxon>
        <taxon>Fungi</taxon>
        <taxon>Dikarya</taxon>
        <taxon>Basidiomycota</taxon>
        <taxon>Agaricomycotina</taxon>
        <taxon>Agaricomycetes</taxon>
        <taxon>Polyporales</taxon>
        <taxon>Meruliaceae</taxon>
        <taxon>Phlebia</taxon>
    </lineage>
</organism>
<gene>
    <name evidence="1" type="ORF">NM688_g1168</name>
</gene>
<evidence type="ECO:0000313" key="1">
    <source>
        <dbReference type="EMBL" id="KAJ3558007.1"/>
    </source>
</evidence>
<evidence type="ECO:0000313" key="2">
    <source>
        <dbReference type="Proteomes" id="UP001148662"/>
    </source>
</evidence>
<reference evidence="1" key="1">
    <citation type="submission" date="2022-07" db="EMBL/GenBank/DDBJ databases">
        <title>Genome Sequence of Phlebia brevispora.</title>
        <authorList>
            <person name="Buettner E."/>
        </authorList>
    </citation>
    <scope>NUCLEOTIDE SEQUENCE</scope>
    <source>
        <strain evidence="1">MPL23</strain>
    </source>
</reference>
<comment type="caution">
    <text evidence="1">The sequence shown here is derived from an EMBL/GenBank/DDBJ whole genome shotgun (WGS) entry which is preliminary data.</text>
</comment>
<dbReference type="Proteomes" id="UP001148662">
    <property type="component" value="Unassembled WGS sequence"/>
</dbReference>
<accession>A0ACC1TCI4</accession>
<keyword evidence="2" id="KW-1185">Reference proteome</keyword>
<name>A0ACC1TCI4_9APHY</name>